<dbReference type="EMBL" id="PDKO01000002">
    <property type="protein sequence ID" value="RXJ64143.1"/>
    <property type="molecule type" value="Genomic_DNA"/>
</dbReference>
<organism evidence="2 3">
    <name type="scientific">Halarcobacter anaerophilus</name>
    <dbReference type="NCBI Taxonomy" id="877500"/>
    <lineage>
        <taxon>Bacteria</taxon>
        <taxon>Pseudomonadati</taxon>
        <taxon>Campylobacterota</taxon>
        <taxon>Epsilonproteobacteria</taxon>
        <taxon>Campylobacterales</taxon>
        <taxon>Arcobacteraceae</taxon>
        <taxon>Halarcobacter</taxon>
    </lineage>
</organism>
<evidence type="ECO:0000256" key="1">
    <source>
        <dbReference type="SAM" id="Phobius"/>
    </source>
</evidence>
<evidence type="ECO:0000313" key="2">
    <source>
        <dbReference type="EMBL" id="RXJ64143.1"/>
    </source>
</evidence>
<keyword evidence="1" id="KW-0472">Membrane</keyword>
<gene>
    <name evidence="2" type="ORF">CRV06_04160</name>
</gene>
<comment type="caution">
    <text evidence="2">The sequence shown here is derived from an EMBL/GenBank/DDBJ whole genome shotgun (WGS) entry which is preliminary data.</text>
</comment>
<sequence length="75" mass="8875">MKKLKKEIIVFFTIFVLSSLIMHYSAWISHPIEHIKALSYHSMPYHPILYTFIIYILVAVVRGIFLLIKKIISKK</sequence>
<dbReference type="Proteomes" id="UP000290191">
    <property type="component" value="Unassembled WGS sequence"/>
</dbReference>
<proteinExistence type="predicted"/>
<feature type="transmembrane region" description="Helical" evidence="1">
    <location>
        <begin position="48"/>
        <end position="68"/>
    </location>
</feature>
<dbReference type="RefSeq" id="WP_129081465.1">
    <property type="nucleotide sequence ID" value="NZ_CP041070.1"/>
</dbReference>
<keyword evidence="1" id="KW-0812">Transmembrane</keyword>
<protein>
    <submittedName>
        <fullName evidence="2">Uncharacterized protein</fullName>
    </submittedName>
</protein>
<dbReference type="AlphaFoldDB" id="A0A4Q0Y322"/>
<reference evidence="2 3" key="1">
    <citation type="submission" date="2017-10" db="EMBL/GenBank/DDBJ databases">
        <title>Genomics of the genus Arcobacter.</title>
        <authorList>
            <person name="Perez-Cataluna A."/>
            <person name="Figueras M.J."/>
        </authorList>
    </citation>
    <scope>NUCLEOTIDE SEQUENCE [LARGE SCALE GENOMIC DNA]</scope>
    <source>
        <strain evidence="2 3">DSM 24636</strain>
    </source>
</reference>
<accession>A0A4Q0Y322</accession>
<evidence type="ECO:0000313" key="3">
    <source>
        <dbReference type="Proteomes" id="UP000290191"/>
    </source>
</evidence>
<dbReference type="OrthoDB" id="5348880at2"/>
<keyword evidence="1" id="KW-1133">Transmembrane helix</keyword>
<name>A0A4Q0Y322_9BACT</name>
<keyword evidence="3" id="KW-1185">Reference proteome</keyword>
<feature type="transmembrane region" description="Helical" evidence="1">
    <location>
        <begin position="7"/>
        <end position="28"/>
    </location>
</feature>